<evidence type="ECO:0000256" key="2">
    <source>
        <dbReference type="ARBA" id="ARBA00007401"/>
    </source>
</evidence>
<dbReference type="Pfam" id="PF16353">
    <property type="entry name" value="LacZ_4"/>
    <property type="match status" value="1"/>
</dbReference>
<dbReference type="InterPro" id="IPR032312">
    <property type="entry name" value="LacZ_4"/>
</dbReference>
<keyword evidence="5" id="KW-0326">Glycosidase</keyword>
<keyword evidence="10" id="KW-1185">Reference proteome</keyword>
<reference evidence="9" key="1">
    <citation type="journal article" date="2023" name="Mol. Plant Microbe Interact.">
        <title>Elucidating the Obligate Nature and Biological Capacity of an Invasive Fungal Corn Pathogen.</title>
        <authorList>
            <person name="MacCready J.S."/>
            <person name="Roggenkamp E.M."/>
            <person name="Gdanetz K."/>
            <person name="Chilvers M.I."/>
        </authorList>
    </citation>
    <scope>NUCLEOTIDE SEQUENCE</scope>
    <source>
        <strain evidence="9">PM02</strain>
    </source>
</reference>
<dbReference type="InterPro" id="IPR006104">
    <property type="entry name" value="Glyco_hydro_2_N"/>
</dbReference>
<dbReference type="SMART" id="SM01038">
    <property type="entry name" value="Bgal_small_N"/>
    <property type="match status" value="1"/>
</dbReference>
<dbReference type="InterPro" id="IPR008979">
    <property type="entry name" value="Galactose-bd-like_sf"/>
</dbReference>
<dbReference type="InterPro" id="IPR006101">
    <property type="entry name" value="Glyco_hydro_2"/>
</dbReference>
<dbReference type="GO" id="GO:0009341">
    <property type="term" value="C:beta-galactosidase complex"/>
    <property type="evidence" value="ECO:0007669"/>
    <property type="project" value="InterPro"/>
</dbReference>
<dbReference type="Gene3D" id="2.70.98.10">
    <property type="match status" value="1"/>
</dbReference>
<dbReference type="SUPFAM" id="SSF74650">
    <property type="entry name" value="Galactose mutarotase-like"/>
    <property type="match status" value="1"/>
</dbReference>
<dbReference type="Gene3D" id="2.60.120.260">
    <property type="entry name" value="Galactose-binding domain-like"/>
    <property type="match status" value="1"/>
</dbReference>
<dbReference type="Proteomes" id="UP001217918">
    <property type="component" value="Unassembled WGS sequence"/>
</dbReference>
<evidence type="ECO:0000313" key="10">
    <source>
        <dbReference type="Proteomes" id="UP001217918"/>
    </source>
</evidence>
<dbReference type="InterPro" id="IPR006102">
    <property type="entry name" value="Ig-like_GH2"/>
</dbReference>
<evidence type="ECO:0000313" key="9">
    <source>
        <dbReference type="EMBL" id="KAK2074569.1"/>
    </source>
</evidence>
<dbReference type="InterPro" id="IPR011013">
    <property type="entry name" value="Gal_mutarotase_sf_dom"/>
</dbReference>
<dbReference type="SUPFAM" id="SSF49785">
    <property type="entry name" value="Galactose-binding domain-like"/>
    <property type="match status" value="1"/>
</dbReference>
<dbReference type="EC" id="3.2.1.23" evidence="3"/>
<dbReference type="InterPro" id="IPR013783">
    <property type="entry name" value="Ig-like_fold"/>
</dbReference>
<evidence type="ECO:0000256" key="3">
    <source>
        <dbReference type="ARBA" id="ARBA00012756"/>
    </source>
</evidence>
<dbReference type="InterPro" id="IPR014718">
    <property type="entry name" value="GH-type_carb-bd"/>
</dbReference>
<dbReference type="Pfam" id="PF00703">
    <property type="entry name" value="Glyco_hydro_2"/>
    <property type="match status" value="1"/>
</dbReference>
<dbReference type="GO" id="GO:0005990">
    <property type="term" value="P:lactose catabolic process"/>
    <property type="evidence" value="ECO:0007669"/>
    <property type="project" value="TreeGrafter"/>
</dbReference>
<dbReference type="Pfam" id="PF02929">
    <property type="entry name" value="Bgal_small_N"/>
    <property type="match status" value="1"/>
</dbReference>
<name>A0AAD9IBA5_9PEZI</name>
<dbReference type="GO" id="GO:0004565">
    <property type="term" value="F:beta-galactosidase activity"/>
    <property type="evidence" value="ECO:0007669"/>
    <property type="project" value="UniProtKB-EC"/>
</dbReference>
<sequence>MPPPQVHPSKVPDWNNLGVIHRNTLDPRAHFFVYGNEEDALSHDVGLAKAQLLSGRWLFQLSASPYDGEMDFFSRTYDVLAAGTTNWAPIAVPGMWQCQGFGKGPQYTNVSFPFPVDVPHVPMDDNECGRYVTRFRLAEQDRDSQIRLRFEGVDSSFTVWVNHHEVGYSQGSRNPSEFDITPYVEFGGKAHNTLHVEVYQRCDGSYIEDQDQWWLSGIFRDVWIHKFPTTHFEDFHVRTDLDSTYVNAALRVDVRVNDAADVTLKLYDARGNLVKKETKGGKDAVEFRSEMDDPCKWTAETPYLYTLVLSMKGCALSQKVGFRRVDLLDGVFCVNGKPIKIRGVNRHEHHPDSGRAVPYEFMKQDLLLMKQHNINGIRTSHYINDARFYDLADELGFWIMDESDLECHGLAEIGAADPSVFTSDNPAWTEAYVDRARQMVMRDFNHPSIIVWSLGNESFYGRNHQVMYDFIKSVDKSRPVHYEGDQDAKSADIFSRMYPSHSDWEQFAQEREWQKPGVLCEFAHAMGNGPGGLKEYTDLFYNYPRLMGGFVWEWANHGLRTRKGDGQVYFGYGGDFGDEPNDKNFVMDGLCFSDHTPTPGLIEYRKAIEPVQTMGVEGSEVTIVNRYDFLSLDHLRGRWEMMVDGIVQEAHAFEIPPNIAPHTEATIKMNFQSASLPPDGEVHLNLEFFLAESSSWAPTGHTVATGQLSLRSTNPAGELSYREAAEAQTVRTGEELSISVSGPKSLSVVSTQGDTWHFDLAMGALTEWIRPAREAGKAGSNILTEPLRLHLYRALTDNDGGDGGDGRAWLDSRLHQAQNQPLQASWARHRTGVVEVVLRGRIAPPVLAWSVDTVTTFRFDGRGVAVHVRARPRGPRLPATLARFGLATALRGCARVRWYGRGPGESYRDKKLSQRVGRWEAPVDALFVGYEYPQDCGNRTDVRWVEFLDDDDDDGDDGDDGPSTTPPLLRARFDPVAQREGASFQALRYSTADLDRSRHPFELTKREDTVVHLDWVHHGLGTASCGPKTLPDYALRTTDGPFEFSMVLD</sequence>
<dbReference type="Pfam" id="PF02836">
    <property type="entry name" value="Glyco_hydro_2_C"/>
    <property type="match status" value="1"/>
</dbReference>
<dbReference type="Pfam" id="PF02837">
    <property type="entry name" value="Glyco_hydro_2_N"/>
    <property type="match status" value="1"/>
</dbReference>
<evidence type="ECO:0000256" key="5">
    <source>
        <dbReference type="ARBA" id="ARBA00023295"/>
    </source>
</evidence>
<evidence type="ECO:0000256" key="7">
    <source>
        <dbReference type="SAM" id="MobiDB-lite"/>
    </source>
</evidence>
<dbReference type="InterPro" id="IPR004199">
    <property type="entry name" value="B-gal_small/dom_5"/>
</dbReference>
<dbReference type="SUPFAM" id="SSF51445">
    <property type="entry name" value="(Trans)glycosidases"/>
    <property type="match status" value="1"/>
</dbReference>
<feature type="compositionally biased region" description="Acidic residues" evidence="7">
    <location>
        <begin position="949"/>
        <end position="960"/>
    </location>
</feature>
<dbReference type="GO" id="GO:0030246">
    <property type="term" value="F:carbohydrate binding"/>
    <property type="evidence" value="ECO:0007669"/>
    <property type="project" value="InterPro"/>
</dbReference>
<dbReference type="InterPro" id="IPR017853">
    <property type="entry name" value="GH"/>
</dbReference>
<keyword evidence="4" id="KW-0378">Hydrolase</keyword>
<evidence type="ECO:0000256" key="1">
    <source>
        <dbReference type="ARBA" id="ARBA00001412"/>
    </source>
</evidence>
<dbReference type="Gene3D" id="2.60.40.10">
    <property type="entry name" value="Immunoglobulins"/>
    <property type="match status" value="2"/>
</dbReference>
<dbReference type="PANTHER" id="PTHR46323:SF2">
    <property type="entry name" value="BETA-GALACTOSIDASE"/>
    <property type="match status" value="1"/>
</dbReference>
<dbReference type="EMBL" id="JAQQPM010000008">
    <property type="protein sequence ID" value="KAK2074569.1"/>
    <property type="molecule type" value="Genomic_DNA"/>
</dbReference>
<protein>
    <recommendedName>
        <fullName evidence="3">beta-galactosidase</fullName>
        <ecNumber evidence="3">3.2.1.23</ecNumber>
    </recommendedName>
    <alternativeName>
        <fullName evidence="6">Lactase</fullName>
    </alternativeName>
</protein>
<feature type="region of interest" description="Disordered" evidence="7">
    <location>
        <begin position="949"/>
        <end position="969"/>
    </location>
</feature>
<comment type="caution">
    <text evidence="9">The sequence shown here is derived from an EMBL/GenBank/DDBJ whole genome shotgun (WGS) entry which is preliminary data.</text>
</comment>
<dbReference type="Gene3D" id="3.20.20.80">
    <property type="entry name" value="Glycosidases"/>
    <property type="match status" value="1"/>
</dbReference>
<dbReference type="InterPro" id="IPR006103">
    <property type="entry name" value="Glyco_hydro_2_cat"/>
</dbReference>
<evidence type="ECO:0000256" key="6">
    <source>
        <dbReference type="ARBA" id="ARBA00032230"/>
    </source>
</evidence>
<evidence type="ECO:0000256" key="4">
    <source>
        <dbReference type="ARBA" id="ARBA00022801"/>
    </source>
</evidence>
<dbReference type="PRINTS" id="PR00132">
    <property type="entry name" value="GLHYDRLASE2"/>
</dbReference>
<accession>A0AAD9IBA5</accession>
<comment type="similarity">
    <text evidence="2">Belongs to the glycosyl hydrolase 2 family.</text>
</comment>
<dbReference type="InterPro" id="IPR050347">
    <property type="entry name" value="Bact_Beta-galactosidase"/>
</dbReference>
<gene>
    <name evidence="9" type="ORF">P8C59_008765</name>
</gene>
<evidence type="ECO:0000259" key="8">
    <source>
        <dbReference type="SMART" id="SM01038"/>
    </source>
</evidence>
<organism evidence="9 10">
    <name type="scientific">Phyllachora maydis</name>
    <dbReference type="NCBI Taxonomy" id="1825666"/>
    <lineage>
        <taxon>Eukaryota</taxon>
        <taxon>Fungi</taxon>
        <taxon>Dikarya</taxon>
        <taxon>Ascomycota</taxon>
        <taxon>Pezizomycotina</taxon>
        <taxon>Sordariomycetes</taxon>
        <taxon>Sordariomycetidae</taxon>
        <taxon>Phyllachorales</taxon>
        <taxon>Phyllachoraceae</taxon>
        <taxon>Phyllachora</taxon>
    </lineage>
</organism>
<dbReference type="PANTHER" id="PTHR46323">
    <property type="entry name" value="BETA-GALACTOSIDASE"/>
    <property type="match status" value="1"/>
</dbReference>
<comment type="catalytic activity">
    <reaction evidence="1">
        <text>Hydrolysis of terminal non-reducing beta-D-galactose residues in beta-D-galactosides.</text>
        <dbReference type="EC" id="3.2.1.23"/>
    </reaction>
</comment>
<dbReference type="SUPFAM" id="SSF49303">
    <property type="entry name" value="beta-Galactosidase/glucuronidase domain"/>
    <property type="match status" value="2"/>
</dbReference>
<dbReference type="AlphaFoldDB" id="A0AAD9IBA5"/>
<dbReference type="InterPro" id="IPR036156">
    <property type="entry name" value="Beta-gal/glucu_dom_sf"/>
</dbReference>
<dbReference type="FunFam" id="3.20.20.80:FF:000018">
    <property type="entry name" value="Beta-galactosidase"/>
    <property type="match status" value="1"/>
</dbReference>
<proteinExistence type="inferred from homology"/>
<feature type="domain" description="Beta galactosidase small chain/" evidence="8">
    <location>
        <begin position="748"/>
        <end position="1047"/>
    </location>
</feature>